<reference evidence="1" key="2">
    <citation type="journal article" date="2020" name="Nat. Commun.">
        <title>Large-scale genome sequencing of mycorrhizal fungi provides insights into the early evolution of symbiotic traits.</title>
        <authorList>
            <person name="Miyauchi S."/>
            <person name="Kiss E."/>
            <person name="Kuo A."/>
            <person name="Drula E."/>
            <person name="Kohler A."/>
            <person name="Sanchez-Garcia M."/>
            <person name="Morin E."/>
            <person name="Andreopoulos B."/>
            <person name="Barry K.W."/>
            <person name="Bonito G."/>
            <person name="Buee M."/>
            <person name="Carver A."/>
            <person name="Chen C."/>
            <person name="Cichocki N."/>
            <person name="Clum A."/>
            <person name="Culley D."/>
            <person name="Crous P.W."/>
            <person name="Fauchery L."/>
            <person name="Girlanda M."/>
            <person name="Hayes R.D."/>
            <person name="Keri Z."/>
            <person name="LaButti K."/>
            <person name="Lipzen A."/>
            <person name="Lombard V."/>
            <person name="Magnuson J."/>
            <person name="Maillard F."/>
            <person name="Murat C."/>
            <person name="Nolan M."/>
            <person name="Ohm R.A."/>
            <person name="Pangilinan J."/>
            <person name="Pereira M.F."/>
            <person name="Perotto S."/>
            <person name="Peter M."/>
            <person name="Pfister S."/>
            <person name="Riley R."/>
            <person name="Sitrit Y."/>
            <person name="Stielow J.B."/>
            <person name="Szollosi G."/>
            <person name="Zifcakova L."/>
            <person name="Stursova M."/>
            <person name="Spatafora J.W."/>
            <person name="Tedersoo L."/>
            <person name="Vaario L.M."/>
            <person name="Yamada A."/>
            <person name="Yan M."/>
            <person name="Wang P."/>
            <person name="Xu J."/>
            <person name="Bruns T."/>
            <person name="Baldrian P."/>
            <person name="Vilgalys R."/>
            <person name="Dunand C."/>
            <person name="Henrissat B."/>
            <person name="Grigoriev I.V."/>
            <person name="Hibbett D."/>
            <person name="Nagy L.G."/>
            <person name="Martin F.M."/>
        </authorList>
    </citation>
    <scope>NUCLEOTIDE SEQUENCE</scope>
    <source>
        <strain evidence="1">P2</strain>
    </source>
</reference>
<evidence type="ECO:0000313" key="2">
    <source>
        <dbReference type="Proteomes" id="UP000886501"/>
    </source>
</evidence>
<dbReference type="EMBL" id="MU118372">
    <property type="protein sequence ID" value="KAF9642737.1"/>
    <property type="molecule type" value="Genomic_DNA"/>
</dbReference>
<organism evidence="1 2">
    <name type="scientific">Thelephora ganbajun</name>
    <name type="common">Ganba fungus</name>
    <dbReference type="NCBI Taxonomy" id="370292"/>
    <lineage>
        <taxon>Eukaryota</taxon>
        <taxon>Fungi</taxon>
        <taxon>Dikarya</taxon>
        <taxon>Basidiomycota</taxon>
        <taxon>Agaricomycotina</taxon>
        <taxon>Agaricomycetes</taxon>
        <taxon>Thelephorales</taxon>
        <taxon>Thelephoraceae</taxon>
        <taxon>Thelephora</taxon>
    </lineage>
</organism>
<name>A0ACB6YZM5_THEGA</name>
<dbReference type="Proteomes" id="UP000886501">
    <property type="component" value="Unassembled WGS sequence"/>
</dbReference>
<gene>
    <name evidence="1" type="ORF">BDM02DRAFT_3124200</name>
</gene>
<accession>A0ACB6YZM5</accession>
<keyword evidence="2" id="KW-1185">Reference proteome</keyword>
<reference evidence="1" key="1">
    <citation type="submission" date="2019-10" db="EMBL/GenBank/DDBJ databases">
        <authorList>
            <consortium name="DOE Joint Genome Institute"/>
            <person name="Kuo A."/>
            <person name="Miyauchi S."/>
            <person name="Kiss E."/>
            <person name="Drula E."/>
            <person name="Kohler A."/>
            <person name="Sanchez-Garcia M."/>
            <person name="Andreopoulos B."/>
            <person name="Barry K.W."/>
            <person name="Bonito G."/>
            <person name="Buee M."/>
            <person name="Carver A."/>
            <person name="Chen C."/>
            <person name="Cichocki N."/>
            <person name="Clum A."/>
            <person name="Culley D."/>
            <person name="Crous P.W."/>
            <person name="Fauchery L."/>
            <person name="Girlanda M."/>
            <person name="Hayes R."/>
            <person name="Keri Z."/>
            <person name="Labutti K."/>
            <person name="Lipzen A."/>
            <person name="Lombard V."/>
            <person name="Magnuson J."/>
            <person name="Maillard F."/>
            <person name="Morin E."/>
            <person name="Murat C."/>
            <person name="Nolan M."/>
            <person name="Ohm R."/>
            <person name="Pangilinan J."/>
            <person name="Pereira M."/>
            <person name="Perotto S."/>
            <person name="Peter M."/>
            <person name="Riley R."/>
            <person name="Sitrit Y."/>
            <person name="Stielow B."/>
            <person name="Szollosi G."/>
            <person name="Zifcakova L."/>
            <person name="Stursova M."/>
            <person name="Spatafora J.W."/>
            <person name="Tedersoo L."/>
            <person name="Vaario L.-M."/>
            <person name="Yamada A."/>
            <person name="Yan M."/>
            <person name="Wang P."/>
            <person name="Xu J."/>
            <person name="Bruns T."/>
            <person name="Baldrian P."/>
            <person name="Vilgalys R."/>
            <person name="Henrissat B."/>
            <person name="Grigoriev I.V."/>
            <person name="Hibbett D."/>
            <person name="Nagy L.G."/>
            <person name="Martin F.M."/>
        </authorList>
    </citation>
    <scope>NUCLEOTIDE SEQUENCE</scope>
    <source>
        <strain evidence="1">P2</strain>
    </source>
</reference>
<sequence>MPRRPAPSPLRLCPPGPVPRDAPKFVMPSIPLPTFQPVPVLPPTSIWISSQRRTHKNLPLPAIFQNTVSQGQRQVYGHMPSGSTSSVSSISSTLSWDSKCPSPVNAPIRGPWDHSGAMGSKLDFANVLAPLKPVAIGP</sequence>
<proteinExistence type="predicted"/>
<protein>
    <submittedName>
        <fullName evidence="1">Uncharacterized protein</fullName>
    </submittedName>
</protein>
<comment type="caution">
    <text evidence="1">The sequence shown here is derived from an EMBL/GenBank/DDBJ whole genome shotgun (WGS) entry which is preliminary data.</text>
</comment>
<evidence type="ECO:0000313" key="1">
    <source>
        <dbReference type="EMBL" id="KAF9642737.1"/>
    </source>
</evidence>